<dbReference type="PROSITE" id="PS50887">
    <property type="entry name" value="GGDEF"/>
    <property type="match status" value="1"/>
</dbReference>
<dbReference type="SUPFAM" id="SSF55073">
    <property type="entry name" value="Nucleotide cyclase"/>
    <property type="match status" value="1"/>
</dbReference>
<dbReference type="SUPFAM" id="SSF55785">
    <property type="entry name" value="PYP-like sensor domain (PAS domain)"/>
    <property type="match status" value="2"/>
</dbReference>
<comment type="caution">
    <text evidence="5">The sequence shown here is derived from an EMBL/GenBank/DDBJ whole genome shotgun (WGS) entry which is preliminary data.</text>
</comment>
<dbReference type="Pfam" id="PF00990">
    <property type="entry name" value="GGDEF"/>
    <property type="match status" value="1"/>
</dbReference>
<feature type="domain" description="GGDEF" evidence="4">
    <location>
        <begin position="291"/>
        <end position="422"/>
    </location>
</feature>
<organism evidence="5 6">
    <name type="scientific">Nesterenkonia sandarakina</name>
    <dbReference type="NCBI Taxonomy" id="272918"/>
    <lineage>
        <taxon>Bacteria</taxon>
        <taxon>Bacillati</taxon>
        <taxon>Actinomycetota</taxon>
        <taxon>Actinomycetes</taxon>
        <taxon>Micrococcales</taxon>
        <taxon>Micrococcaceae</taxon>
        <taxon>Nesterenkonia</taxon>
    </lineage>
</organism>
<dbReference type="InterPro" id="IPR035965">
    <property type="entry name" value="PAS-like_dom_sf"/>
</dbReference>
<dbReference type="InterPro" id="IPR043128">
    <property type="entry name" value="Rev_trsase/Diguanyl_cyclase"/>
</dbReference>
<dbReference type="EMBL" id="PVTY01000012">
    <property type="protein sequence ID" value="PRZ14219.1"/>
    <property type="molecule type" value="Genomic_DNA"/>
</dbReference>
<feature type="domain" description="PAS" evidence="1">
    <location>
        <begin position="7"/>
        <end position="51"/>
    </location>
</feature>
<dbReference type="CDD" id="cd00130">
    <property type="entry name" value="PAS"/>
    <property type="match status" value="2"/>
</dbReference>
<proteinExistence type="predicted"/>
<dbReference type="SMART" id="SM00091">
    <property type="entry name" value="PAS"/>
    <property type="match status" value="2"/>
</dbReference>
<evidence type="ECO:0000313" key="6">
    <source>
        <dbReference type="Proteomes" id="UP000238217"/>
    </source>
</evidence>
<dbReference type="InterPro" id="IPR000160">
    <property type="entry name" value="GGDEF_dom"/>
</dbReference>
<dbReference type="SMART" id="SM00086">
    <property type="entry name" value="PAC"/>
    <property type="match status" value="2"/>
</dbReference>
<dbReference type="CDD" id="cd01948">
    <property type="entry name" value="EAL"/>
    <property type="match status" value="1"/>
</dbReference>
<dbReference type="RefSeq" id="WP_106123474.1">
    <property type="nucleotide sequence ID" value="NZ_PVTY01000012.1"/>
</dbReference>
<dbReference type="PROSITE" id="PS50883">
    <property type="entry name" value="EAL"/>
    <property type="match status" value="1"/>
</dbReference>
<feature type="domain" description="PAC" evidence="2">
    <location>
        <begin position="207"/>
        <end position="259"/>
    </location>
</feature>
<protein>
    <submittedName>
        <fullName evidence="5">PAS domain S-box-containing protein/diguanylate cyclase (GGDEF)-like protein</fullName>
    </submittedName>
</protein>
<evidence type="ECO:0000259" key="4">
    <source>
        <dbReference type="PROSITE" id="PS50887"/>
    </source>
</evidence>
<dbReference type="InterPro" id="IPR013767">
    <property type="entry name" value="PAS_fold"/>
</dbReference>
<dbReference type="InterPro" id="IPR001610">
    <property type="entry name" value="PAC"/>
</dbReference>
<dbReference type="InterPro" id="IPR000014">
    <property type="entry name" value="PAS"/>
</dbReference>
<dbReference type="AlphaFoldDB" id="A0A2T0YGT2"/>
<feature type="domain" description="EAL" evidence="3">
    <location>
        <begin position="431"/>
        <end position="682"/>
    </location>
</feature>
<dbReference type="FunFam" id="3.30.70.270:FF:000001">
    <property type="entry name" value="Diguanylate cyclase domain protein"/>
    <property type="match status" value="1"/>
</dbReference>
<dbReference type="Pfam" id="PF13426">
    <property type="entry name" value="PAS_9"/>
    <property type="match status" value="1"/>
</dbReference>
<name>A0A2T0YGT2_9MICC</name>
<keyword evidence="6" id="KW-1185">Reference proteome</keyword>
<dbReference type="Gene3D" id="3.30.450.20">
    <property type="entry name" value="PAS domain"/>
    <property type="match status" value="2"/>
</dbReference>
<gene>
    <name evidence="5" type="ORF">BCL67_11282</name>
</gene>
<dbReference type="PANTHER" id="PTHR44757">
    <property type="entry name" value="DIGUANYLATE CYCLASE DGCP"/>
    <property type="match status" value="1"/>
</dbReference>
<sequence>MDTCNACQGHYRDLLEMYPDPVVMVAASGLMVAVSDLAAEVFGYSPEELLGMPPELLIGGAPDPTAVARALTAQQLLISRMSSGQELRGRRKDGTEFPAEVSLRQLSVGEARLTLASVRDVTALREAEAQRREAEQVFALGARHFPIGIAIADIDGRLTRVNPAACTVLGRSAENLIGHLLSEFIHPSHSEEGSLFDQVLIDHADNSCQVCRYLRPDGEVVHVEKTVVLLRDNAGNPESFYVQLQDITARKKVEAELEQLANHDPLTGLANRRLMTEQLTRSLARAARVDEQVTVLFIDLDQFKVVNDARGHASGDALLLQLATRLKKLTRRSDLLARFGGDEFVIVCDDLNTEGAEKLGGRIAAAAHEPFMLDGEEIFASVSIGIAFSEPGDTADSLLRKSDVAMYDVKETGRAGAAVFDDQMQRKATQRMATKTHLGGALRRNELRLRFQPIMDLRTDAPVGFEALVRWEHPQRGLLSPSEFLPVAEESGLIVDLGRWVLENALRQLRDWESRLPDVRDLSIAVNVSTRQLQDPGCISFTEETLALTGVDPRRLHLEITETTLMGDVEAAIRHMTQAAELGVRLGIDDFWVGHSSLSYLHRLPAHTLKIDKSFIQDLGGTETRPTLIVETIIRLAHALGLDVIAEGVETETQRAELCRLGSDKAQGYLWARPLSPDDALA</sequence>
<dbReference type="OrthoDB" id="23692at2"/>
<dbReference type="SUPFAM" id="SSF141868">
    <property type="entry name" value="EAL domain-like"/>
    <property type="match status" value="1"/>
</dbReference>
<dbReference type="InterPro" id="IPR029787">
    <property type="entry name" value="Nucleotide_cyclase"/>
</dbReference>
<dbReference type="InterPro" id="IPR052155">
    <property type="entry name" value="Biofilm_reg_signaling"/>
</dbReference>
<dbReference type="GO" id="GO:0006355">
    <property type="term" value="P:regulation of DNA-templated transcription"/>
    <property type="evidence" value="ECO:0007669"/>
    <property type="project" value="InterPro"/>
</dbReference>
<dbReference type="NCBIfam" id="TIGR00229">
    <property type="entry name" value="sensory_box"/>
    <property type="match status" value="2"/>
</dbReference>
<dbReference type="PANTHER" id="PTHR44757:SF2">
    <property type="entry name" value="BIOFILM ARCHITECTURE MAINTENANCE PROTEIN MBAA"/>
    <property type="match status" value="1"/>
</dbReference>
<evidence type="ECO:0000313" key="5">
    <source>
        <dbReference type="EMBL" id="PRZ14219.1"/>
    </source>
</evidence>
<dbReference type="Pfam" id="PF00563">
    <property type="entry name" value="EAL"/>
    <property type="match status" value="1"/>
</dbReference>
<dbReference type="Gene3D" id="3.30.70.270">
    <property type="match status" value="1"/>
</dbReference>
<reference evidence="5 6" key="1">
    <citation type="submission" date="2018-03" db="EMBL/GenBank/DDBJ databases">
        <title>Comparative analysis of microorganisms from saline springs in Andes Mountain Range, Colombia.</title>
        <authorList>
            <person name="Rubin E."/>
        </authorList>
    </citation>
    <scope>NUCLEOTIDE SEQUENCE [LARGE SCALE GENOMIC DNA]</scope>
    <source>
        <strain evidence="5 6">CG 35</strain>
    </source>
</reference>
<dbReference type="SMART" id="SM00267">
    <property type="entry name" value="GGDEF"/>
    <property type="match status" value="1"/>
</dbReference>
<dbReference type="NCBIfam" id="TIGR00254">
    <property type="entry name" value="GGDEF"/>
    <property type="match status" value="1"/>
</dbReference>
<dbReference type="InterPro" id="IPR001633">
    <property type="entry name" value="EAL_dom"/>
</dbReference>
<evidence type="ECO:0000259" key="2">
    <source>
        <dbReference type="PROSITE" id="PS50113"/>
    </source>
</evidence>
<evidence type="ECO:0000259" key="3">
    <source>
        <dbReference type="PROSITE" id="PS50883"/>
    </source>
</evidence>
<accession>A0A2T0YGT2</accession>
<dbReference type="Proteomes" id="UP000238217">
    <property type="component" value="Unassembled WGS sequence"/>
</dbReference>
<feature type="domain" description="PAC" evidence="2">
    <location>
        <begin position="83"/>
        <end position="133"/>
    </location>
</feature>
<dbReference type="CDD" id="cd01949">
    <property type="entry name" value="GGDEF"/>
    <property type="match status" value="1"/>
</dbReference>
<feature type="domain" description="PAS" evidence="1">
    <location>
        <begin position="149"/>
        <end position="192"/>
    </location>
</feature>
<dbReference type="Pfam" id="PF00989">
    <property type="entry name" value="PAS"/>
    <property type="match status" value="1"/>
</dbReference>
<evidence type="ECO:0000259" key="1">
    <source>
        <dbReference type="PROSITE" id="PS50112"/>
    </source>
</evidence>
<dbReference type="Gene3D" id="3.20.20.450">
    <property type="entry name" value="EAL domain"/>
    <property type="match status" value="1"/>
</dbReference>
<dbReference type="InterPro" id="IPR000700">
    <property type="entry name" value="PAS-assoc_C"/>
</dbReference>
<dbReference type="PROSITE" id="PS50112">
    <property type="entry name" value="PAS"/>
    <property type="match status" value="2"/>
</dbReference>
<dbReference type="InterPro" id="IPR035919">
    <property type="entry name" value="EAL_sf"/>
</dbReference>
<dbReference type="PROSITE" id="PS50113">
    <property type="entry name" value="PAC"/>
    <property type="match status" value="2"/>
</dbReference>
<dbReference type="SMART" id="SM00052">
    <property type="entry name" value="EAL"/>
    <property type="match status" value="1"/>
</dbReference>